<dbReference type="InterPro" id="IPR017452">
    <property type="entry name" value="GPCR_Rhodpsn_7TM"/>
</dbReference>
<keyword evidence="2 5" id="KW-0812">Transmembrane</keyword>
<dbReference type="SUPFAM" id="SSF81321">
    <property type="entry name" value="Family A G protein-coupled receptor-like"/>
    <property type="match status" value="1"/>
</dbReference>
<keyword evidence="8" id="KW-1185">Reference proteome</keyword>
<evidence type="ECO:0000256" key="3">
    <source>
        <dbReference type="ARBA" id="ARBA00022989"/>
    </source>
</evidence>
<feature type="transmembrane region" description="Helical" evidence="5">
    <location>
        <begin position="233"/>
        <end position="257"/>
    </location>
</feature>
<dbReference type="Gene3D" id="1.20.1070.10">
    <property type="entry name" value="Rhodopsin 7-helix transmembrane proteins"/>
    <property type="match status" value="1"/>
</dbReference>
<name>A0AA39LMZ4_9BILA</name>
<feature type="domain" description="G-protein coupled receptors family 1 profile" evidence="6">
    <location>
        <begin position="27"/>
        <end position="243"/>
    </location>
</feature>
<dbReference type="InterPro" id="IPR019408">
    <property type="entry name" value="7TM_GPCR_serpentine_rcpt_Srab"/>
</dbReference>
<evidence type="ECO:0000313" key="7">
    <source>
        <dbReference type="EMBL" id="KAK0403292.1"/>
    </source>
</evidence>
<dbReference type="GO" id="GO:0016020">
    <property type="term" value="C:membrane"/>
    <property type="evidence" value="ECO:0007669"/>
    <property type="project" value="UniProtKB-SubCell"/>
</dbReference>
<keyword evidence="3 5" id="KW-1133">Transmembrane helix</keyword>
<feature type="transmembrane region" description="Helical" evidence="5">
    <location>
        <begin position="12"/>
        <end position="36"/>
    </location>
</feature>
<evidence type="ECO:0000259" key="6">
    <source>
        <dbReference type="PROSITE" id="PS50262"/>
    </source>
</evidence>
<dbReference type="EMBL" id="JAUCMV010000004">
    <property type="protein sequence ID" value="KAK0403292.1"/>
    <property type="molecule type" value="Genomic_DNA"/>
</dbReference>
<evidence type="ECO:0000256" key="5">
    <source>
        <dbReference type="SAM" id="Phobius"/>
    </source>
</evidence>
<gene>
    <name evidence="7" type="ORF">QR680_016842</name>
</gene>
<dbReference type="AlphaFoldDB" id="A0AA39LMZ4"/>
<dbReference type="Pfam" id="PF10292">
    <property type="entry name" value="7TM_GPCR_Srab"/>
    <property type="match status" value="1"/>
</dbReference>
<comment type="subcellular location">
    <subcellularLocation>
        <location evidence="1">Membrane</location>
        <topology evidence="1">Multi-pass membrane protein</topology>
    </subcellularLocation>
</comment>
<protein>
    <recommendedName>
        <fullName evidence="6">G-protein coupled receptors family 1 profile domain-containing protein</fullName>
    </recommendedName>
</protein>
<reference evidence="7" key="1">
    <citation type="submission" date="2023-06" db="EMBL/GenBank/DDBJ databases">
        <title>Genomic analysis of the entomopathogenic nematode Steinernema hermaphroditum.</title>
        <authorList>
            <person name="Schwarz E.M."/>
            <person name="Heppert J.K."/>
            <person name="Baniya A."/>
            <person name="Schwartz H.T."/>
            <person name="Tan C.-H."/>
            <person name="Antoshechkin I."/>
            <person name="Sternberg P.W."/>
            <person name="Goodrich-Blair H."/>
            <person name="Dillman A.R."/>
        </authorList>
    </citation>
    <scope>NUCLEOTIDE SEQUENCE</scope>
    <source>
        <strain evidence="7">PS9179</strain>
        <tissue evidence="7">Whole animal</tissue>
    </source>
</reference>
<dbReference type="CDD" id="cd00637">
    <property type="entry name" value="7tm_classA_rhodopsin-like"/>
    <property type="match status" value="1"/>
</dbReference>
<evidence type="ECO:0000256" key="2">
    <source>
        <dbReference type="ARBA" id="ARBA00022692"/>
    </source>
</evidence>
<evidence type="ECO:0000313" key="8">
    <source>
        <dbReference type="Proteomes" id="UP001175271"/>
    </source>
</evidence>
<sequence>MRPGNSTSLNLVYTIGVEVELVLYVIQAVLAVYFILRLKNISLMHVNLRVILCNVPMIYLIFTPVRLYFIIEYLITYFTNGKLENSSFERCLVIRFFYDMAINVLAFTIPMLALERAIATLKSGRYETCEKPWLGFGIVAGMYCIGFAYSLVFVWYDYTHNYDAYSRMPSCHLMFTNPGVMFYLAVACCVGFGVAMTLLYGLYLFNLMKQKQHGRQNLAARYQYAENVATLRVLVPTVTGYLVSLVISMTLISLHYFQKEYLASSDWIFEQVDDSHGFLEEGGTFQVFNLNIVVFVLYFMIMHLALYSPLRKQVSKDYERLFWRRRRTHETNPSSFVQQYDHEKTTNTYFKQLESVWN</sequence>
<proteinExistence type="predicted"/>
<dbReference type="Proteomes" id="UP001175271">
    <property type="component" value="Unassembled WGS sequence"/>
</dbReference>
<accession>A0AA39LMZ4</accession>
<keyword evidence="4 5" id="KW-0472">Membrane</keyword>
<feature type="transmembrane region" description="Helical" evidence="5">
    <location>
        <begin position="96"/>
        <end position="114"/>
    </location>
</feature>
<feature type="transmembrane region" description="Helical" evidence="5">
    <location>
        <begin position="288"/>
        <end position="310"/>
    </location>
</feature>
<evidence type="ECO:0000256" key="1">
    <source>
        <dbReference type="ARBA" id="ARBA00004141"/>
    </source>
</evidence>
<evidence type="ECO:0000256" key="4">
    <source>
        <dbReference type="ARBA" id="ARBA00023136"/>
    </source>
</evidence>
<dbReference type="PANTHER" id="PTHR47521:SF7">
    <property type="entry name" value="SERPENTINE RECEPTOR CLASS EPSILON-6"/>
    <property type="match status" value="1"/>
</dbReference>
<dbReference type="InterPro" id="IPR052860">
    <property type="entry name" value="NRL-GPCR1"/>
</dbReference>
<comment type="caution">
    <text evidence="7">The sequence shown here is derived from an EMBL/GenBank/DDBJ whole genome shotgun (WGS) entry which is preliminary data.</text>
</comment>
<dbReference type="PROSITE" id="PS50262">
    <property type="entry name" value="G_PROTEIN_RECEP_F1_2"/>
    <property type="match status" value="1"/>
</dbReference>
<feature type="transmembrane region" description="Helical" evidence="5">
    <location>
        <begin position="134"/>
        <end position="156"/>
    </location>
</feature>
<feature type="transmembrane region" description="Helical" evidence="5">
    <location>
        <begin position="57"/>
        <end position="76"/>
    </location>
</feature>
<dbReference type="PANTHER" id="PTHR47521">
    <property type="entry name" value="SERPENTINE RECEPTOR, CLASS E (EPSILON)-RELATED"/>
    <property type="match status" value="1"/>
</dbReference>
<organism evidence="7 8">
    <name type="scientific">Steinernema hermaphroditum</name>
    <dbReference type="NCBI Taxonomy" id="289476"/>
    <lineage>
        <taxon>Eukaryota</taxon>
        <taxon>Metazoa</taxon>
        <taxon>Ecdysozoa</taxon>
        <taxon>Nematoda</taxon>
        <taxon>Chromadorea</taxon>
        <taxon>Rhabditida</taxon>
        <taxon>Tylenchina</taxon>
        <taxon>Panagrolaimomorpha</taxon>
        <taxon>Strongyloidoidea</taxon>
        <taxon>Steinernematidae</taxon>
        <taxon>Steinernema</taxon>
    </lineage>
</organism>
<feature type="transmembrane region" description="Helical" evidence="5">
    <location>
        <begin position="182"/>
        <end position="205"/>
    </location>
</feature>